<feature type="domain" description="ABC3 transporter permease C-terminal" evidence="7">
    <location>
        <begin position="709"/>
        <end position="820"/>
    </location>
</feature>
<comment type="subcellular location">
    <subcellularLocation>
        <location evidence="1">Cell membrane</location>
        <topology evidence="1">Multi-pass membrane protein</topology>
    </subcellularLocation>
</comment>
<feature type="transmembrane region" description="Helical" evidence="6">
    <location>
        <begin position="352"/>
        <end position="374"/>
    </location>
</feature>
<feature type="transmembrane region" description="Helical" evidence="6">
    <location>
        <begin position="319"/>
        <end position="340"/>
    </location>
</feature>
<feature type="transmembrane region" description="Helical" evidence="6">
    <location>
        <begin position="793"/>
        <end position="813"/>
    </location>
</feature>
<dbReference type="InterPro" id="IPR038766">
    <property type="entry name" value="Membrane_comp_ABC_pdt"/>
</dbReference>
<evidence type="ECO:0000313" key="9">
    <source>
        <dbReference type="Proteomes" id="UP000063953"/>
    </source>
</evidence>
<organism evidence="8 9">
    <name type="scientific">Thiopseudomonas alkaliphila</name>
    <dbReference type="NCBI Taxonomy" id="1697053"/>
    <lineage>
        <taxon>Bacteria</taxon>
        <taxon>Pseudomonadati</taxon>
        <taxon>Pseudomonadota</taxon>
        <taxon>Gammaproteobacteria</taxon>
        <taxon>Pseudomonadales</taxon>
        <taxon>Pseudomonadaceae</taxon>
        <taxon>Thiopseudomonas</taxon>
    </lineage>
</organism>
<feature type="transmembrane region" description="Helical" evidence="6">
    <location>
        <begin position="258"/>
        <end position="278"/>
    </location>
</feature>
<evidence type="ECO:0000313" key="8">
    <source>
        <dbReference type="EMBL" id="AKX58547.1"/>
    </source>
</evidence>
<feature type="transmembrane region" description="Helical" evidence="6">
    <location>
        <begin position="758"/>
        <end position="781"/>
    </location>
</feature>
<evidence type="ECO:0000256" key="2">
    <source>
        <dbReference type="ARBA" id="ARBA00022475"/>
    </source>
</evidence>
<dbReference type="GO" id="GO:0005886">
    <property type="term" value="C:plasma membrane"/>
    <property type="evidence" value="ECO:0007669"/>
    <property type="project" value="UniProtKB-SubCell"/>
</dbReference>
<feature type="transmembrane region" description="Helical" evidence="6">
    <location>
        <begin position="705"/>
        <end position="726"/>
    </location>
</feature>
<evidence type="ECO:0000256" key="4">
    <source>
        <dbReference type="ARBA" id="ARBA00022989"/>
    </source>
</evidence>
<gene>
    <name evidence="8" type="ORF">AKN88_00255</name>
</gene>
<keyword evidence="2" id="KW-1003">Cell membrane</keyword>
<dbReference type="PANTHER" id="PTHR30287">
    <property type="entry name" value="MEMBRANE COMPONENT OF PREDICTED ABC SUPERFAMILY METABOLITE UPTAKE TRANSPORTER"/>
    <property type="match status" value="1"/>
</dbReference>
<dbReference type="AlphaFoldDB" id="A0A0K1XBJ0"/>
<evidence type="ECO:0000256" key="3">
    <source>
        <dbReference type="ARBA" id="ARBA00022692"/>
    </source>
</evidence>
<feature type="transmembrane region" description="Helical" evidence="6">
    <location>
        <begin position="420"/>
        <end position="445"/>
    </location>
</feature>
<evidence type="ECO:0000256" key="1">
    <source>
        <dbReference type="ARBA" id="ARBA00004651"/>
    </source>
</evidence>
<feature type="domain" description="ABC3 transporter permease C-terminal" evidence="7">
    <location>
        <begin position="261"/>
        <end position="377"/>
    </location>
</feature>
<reference evidence="8 9" key="1">
    <citation type="journal article" date="2015" name="Genome Announc.">
        <title>Genome Sequences of Oblitimonas alkaliphila gen. nov. sp. nov. (Proposed), a Novel Bacterium of the Pseudomonadaceae Family.</title>
        <authorList>
            <person name="Lauer A.C."/>
            <person name="Nicholson A.C."/>
            <person name="Humrighouse B.W."/>
            <person name="Emery B."/>
            <person name="Drobish A."/>
            <person name="Juieng P."/>
            <person name="Loparev V."/>
            <person name="McQuiston J.R."/>
        </authorList>
    </citation>
    <scope>NUCLEOTIDE SEQUENCE [LARGE SCALE GENOMIC DNA]</scope>
    <source>
        <strain evidence="8 9">E5571</strain>
    </source>
</reference>
<dbReference type="PANTHER" id="PTHR30287:SF1">
    <property type="entry name" value="INNER MEMBRANE PROTEIN"/>
    <property type="match status" value="1"/>
</dbReference>
<keyword evidence="4 6" id="KW-1133">Transmembrane helix</keyword>
<feature type="transmembrane region" description="Helical" evidence="6">
    <location>
        <begin position="466"/>
        <end position="489"/>
    </location>
</feature>
<accession>A0A0K1XBJ0</accession>
<evidence type="ECO:0000259" key="7">
    <source>
        <dbReference type="Pfam" id="PF02687"/>
    </source>
</evidence>
<dbReference type="PATRIC" id="fig|1698449.3.peg.48"/>
<proteinExistence type="predicted"/>
<keyword evidence="5 6" id="KW-0472">Membrane</keyword>
<dbReference type="EMBL" id="CP012365">
    <property type="protein sequence ID" value="AKX58547.1"/>
    <property type="molecule type" value="Genomic_DNA"/>
</dbReference>
<protein>
    <submittedName>
        <fullName evidence="8">ABC transporter permease</fullName>
    </submittedName>
</protein>
<dbReference type="RefSeq" id="WP_053099444.1">
    <property type="nucleotide sequence ID" value="NZ_CP012365.1"/>
</dbReference>
<name>A0A0K1XBJ0_9GAMM</name>
<sequence length="829" mass="89902">MPQSIFSVLFLALRQLLRETKAGEVRVLFFALLIAVAVSSAIGHFAERLQGAMQSRAGEFLAADLVLSGTVPATAAQIQTGVAHQLRHASTVEFATMLASEEALQLVSVKAASNHYPLRGELASSTEVYGNEVKGDAPQAGEIWLEPRLFAALKISVGDLVDLGAIQLKATRALTYEPDRGASFANLTPRGIMHLDDLAASQVVQPSSRVRYRELWAGDETNLTAYKQAIALTAQQQFEDLNDGNQQVGNALLRAERYLNLASLAAILLAAVAVALSANHFAQRRLDHAALLRCLGLSRSHTLFFFLFQLLFLGLSAGVLGALMGIAIQAGLFTALSQLLNTPLPALSAVPAITGMGTGLITLFGFALPPLLALGRVPPIRVLRQSAMPPAASQLFIYGLALFALMLLMWRLSLDWSLTLALLGGGLVAATVLGSLVWFSLAGLRRLLATRQLAWRLGFGQLLRKPLAAIGQVLAFGLILLSMALIALLRGELLDSWQAQLPSDAPNIFAINILPHEQQAFAEHIQRFDPRPATLFPMLPARLSQINQQPASEFVAAGSQGMQSLQRDLNVTWTEHLPSANAITSGQWWQASAQGAEISVEQEFAKRLGLSLGDRLTFTFGAVEKTATITSLRSVDWNSMQPNFFVIFSPESLNQLPFTWMTSFYLATDEQYDLAALNQQFPSVTLLQVDAIIEQLRSILAQVTLAVEFILLFVLAAGLTVLFAGLQSTLAERTQQAGLLRALGAEQALLVKTRRYEFALIGFISGSLAWLGTELSSWVLYRYAFDLTWSPHPWLLLVPLLGAVVILTAGSLGTRKVLNTSPMQTLRQG</sequence>
<keyword evidence="9" id="KW-1185">Reference proteome</keyword>
<feature type="transmembrane region" description="Helical" evidence="6">
    <location>
        <begin position="28"/>
        <end position="46"/>
    </location>
</feature>
<evidence type="ECO:0000256" key="6">
    <source>
        <dbReference type="SAM" id="Phobius"/>
    </source>
</evidence>
<dbReference type="STRING" id="1697053.AKN87_02160"/>
<dbReference type="Pfam" id="PF02687">
    <property type="entry name" value="FtsX"/>
    <property type="match status" value="2"/>
</dbReference>
<feature type="transmembrane region" description="Helical" evidence="6">
    <location>
        <begin position="395"/>
        <end position="414"/>
    </location>
</feature>
<dbReference type="InterPro" id="IPR003838">
    <property type="entry name" value="ABC3_permease_C"/>
</dbReference>
<evidence type="ECO:0000256" key="5">
    <source>
        <dbReference type="ARBA" id="ARBA00023136"/>
    </source>
</evidence>
<dbReference type="Proteomes" id="UP000063953">
    <property type="component" value="Chromosome"/>
</dbReference>
<keyword evidence="3 6" id="KW-0812">Transmembrane</keyword>